<accession>A0A8R2B1D2</accession>
<dbReference type="SUPFAM" id="SSF53098">
    <property type="entry name" value="Ribonuclease H-like"/>
    <property type="match status" value="1"/>
</dbReference>
<proteinExistence type="predicted"/>
<reference evidence="3" key="1">
    <citation type="submission" date="2010-06" db="EMBL/GenBank/DDBJ databases">
        <authorList>
            <person name="Jiang H."/>
            <person name="Abraham K."/>
            <person name="Ali S."/>
            <person name="Alsbrooks S.L."/>
            <person name="Anim B.N."/>
            <person name="Anosike U.S."/>
            <person name="Attaway T."/>
            <person name="Bandaranaike D.P."/>
            <person name="Battles P.K."/>
            <person name="Bell S.N."/>
            <person name="Bell A.V."/>
            <person name="Beltran B."/>
            <person name="Bickham C."/>
            <person name="Bustamante Y."/>
            <person name="Caleb T."/>
            <person name="Canada A."/>
            <person name="Cardenas V."/>
            <person name="Carter K."/>
            <person name="Chacko J."/>
            <person name="Chandrabose M.N."/>
            <person name="Chavez D."/>
            <person name="Chavez A."/>
            <person name="Chen L."/>
            <person name="Chu H.-S."/>
            <person name="Claassen K.J."/>
            <person name="Cockrell R."/>
            <person name="Collins M."/>
            <person name="Cooper J.A."/>
            <person name="Cree A."/>
            <person name="Curry S.M."/>
            <person name="Da Y."/>
            <person name="Dao M.D."/>
            <person name="Das B."/>
            <person name="Davila M.-L."/>
            <person name="Davy-Carroll L."/>
            <person name="Denson S."/>
            <person name="Dinh H."/>
            <person name="Ebong V.E."/>
            <person name="Edwards J.R."/>
            <person name="Egan A."/>
            <person name="El-Daye J."/>
            <person name="Escobedo L."/>
            <person name="Fernandez S."/>
            <person name="Fernando P.R."/>
            <person name="Flagg N."/>
            <person name="Forbes L.D."/>
            <person name="Fowler R.G."/>
            <person name="Fu Q."/>
            <person name="Gabisi R.A."/>
            <person name="Ganer J."/>
            <person name="Garbino Pronczuk A."/>
            <person name="Garcia R.M."/>
            <person name="Garner T."/>
            <person name="Garrett T.E."/>
            <person name="Gonzalez D.A."/>
            <person name="Hamid H."/>
            <person name="Hawkins E.S."/>
            <person name="Hirani K."/>
            <person name="Hogues M.E."/>
            <person name="Hollins B."/>
            <person name="Hsiao C.-H."/>
            <person name="Jabil R."/>
            <person name="James M.L."/>
            <person name="Jhangiani S.N."/>
            <person name="Johnson B."/>
            <person name="Johnson Q."/>
            <person name="Joshi V."/>
            <person name="Kalu J.B."/>
            <person name="Kam C."/>
            <person name="Kashfia A."/>
            <person name="Keebler J."/>
            <person name="Kisamo H."/>
            <person name="Kovar C.L."/>
            <person name="Lago L.A."/>
            <person name="Lai C.-Y."/>
            <person name="Laidlaw J."/>
            <person name="Lara F."/>
            <person name="Le T.-K."/>
            <person name="Lee S.L."/>
            <person name="Legall F.H."/>
            <person name="Lemon S.J."/>
            <person name="Lewis L.R."/>
            <person name="Li B."/>
            <person name="Liu Y."/>
            <person name="Liu Y.-S."/>
            <person name="Lopez J."/>
            <person name="Lozado R.J."/>
            <person name="Lu J."/>
            <person name="Madu R.C."/>
            <person name="Maheshwari M."/>
            <person name="Maheshwari R."/>
            <person name="Malloy K."/>
            <person name="Martinez E."/>
            <person name="Mathew T."/>
            <person name="Mercado I.C."/>
            <person name="Mercado C."/>
            <person name="Meyer B."/>
            <person name="Montgomery K."/>
            <person name="Morgan M.B."/>
            <person name="Munidasa M."/>
            <person name="Nazareth L.V."/>
            <person name="Nelson J."/>
            <person name="Ng B.M."/>
            <person name="Nguyen N.B."/>
            <person name="Nguyen P.Q."/>
            <person name="Nguyen T."/>
            <person name="Obregon M."/>
            <person name="Okwuonu G.O."/>
            <person name="Onwere C.G."/>
            <person name="Orozco G."/>
            <person name="Parra A."/>
            <person name="Patel S."/>
            <person name="Patil S."/>
            <person name="Perez A."/>
            <person name="Perez Y."/>
            <person name="Pham C."/>
            <person name="Primus E.L."/>
            <person name="Pu L.-L."/>
            <person name="Puazo M."/>
            <person name="Qin X."/>
            <person name="Quiroz J.B."/>
            <person name="Reese J."/>
            <person name="Richards S."/>
            <person name="Rives C.M."/>
            <person name="Robberts R."/>
            <person name="Ruiz S.J."/>
            <person name="Ruiz M.J."/>
            <person name="Santibanez J."/>
            <person name="Schneider B.W."/>
            <person name="Sisson I."/>
            <person name="Smith M."/>
            <person name="Sodergren E."/>
            <person name="Song X.-Z."/>
            <person name="Song B.B."/>
            <person name="Summersgill H."/>
            <person name="Thelus R."/>
            <person name="Thornton R.D."/>
            <person name="Trejos Z.Y."/>
            <person name="Usmani K."/>
            <person name="Vattathil S."/>
            <person name="Villasana D."/>
            <person name="Walker D.L."/>
            <person name="Wang S."/>
            <person name="Wang K."/>
            <person name="White C.S."/>
            <person name="Williams A.C."/>
            <person name="Williamson J."/>
            <person name="Wilson K."/>
            <person name="Woghiren I.O."/>
            <person name="Woodworth J.R."/>
            <person name="Worley K.C."/>
            <person name="Wright R.A."/>
            <person name="Wu W."/>
            <person name="Young L."/>
            <person name="Zhang L."/>
            <person name="Zhang J."/>
            <person name="Zhu Y."/>
            <person name="Muzny D.M."/>
            <person name="Weinstock G."/>
            <person name="Gibbs R.A."/>
        </authorList>
    </citation>
    <scope>NUCLEOTIDE SEQUENCE [LARGE SCALE GENOMIC DNA]</scope>
    <source>
        <strain evidence="3">LSR1</strain>
    </source>
</reference>
<evidence type="ECO:0000313" key="2">
    <source>
        <dbReference type="EnsemblMetazoa" id="XP_008179618.1"/>
    </source>
</evidence>
<dbReference type="AlphaFoldDB" id="A0A8R2B1D2"/>
<feature type="domain" description="HAT C-terminal dimerisation" evidence="1">
    <location>
        <begin position="71"/>
        <end position="126"/>
    </location>
</feature>
<name>A0A8R2B1D2_ACYPI</name>
<dbReference type="PANTHER" id="PTHR46289">
    <property type="entry name" value="52 KDA REPRESSOR OF THE INHIBITOR OF THE PROTEIN KINASE-LIKE PROTEIN-RELATED"/>
    <property type="match status" value="1"/>
</dbReference>
<dbReference type="RefSeq" id="XP_008179618.1">
    <property type="nucleotide sequence ID" value="XM_008181396.1"/>
</dbReference>
<evidence type="ECO:0000259" key="1">
    <source>
        <dbReference type="Pfam" id="PF05699"/>
    </source>
</evidence>
<dbReference type="GeneID" id="103308284"/>
<dbReference type="GO" id="GO:0046983">
    <property type="term" value="F:protein dimerization activity"/>
    <property type="evidence" value="ECO:0007669"/>
    <property type="project" value="InterPro"/>
</dbReference>
<sequence length="149" mass="17008">MAEDEDRFHCLFDNNEDSNEADFESLVSFYLSHNDLSTTLGELKMWKLKLASLNVKPSNGIDALKLCSPVIFPNIHMLLKILCTPPVSTATPERMFSNLKRVKSYLRNTMKEGRLNGLTMLLVYHNINLTPEEVIDELGQKPRKIDIVL</sequence>
<dbReference type="KEGG" id="api:103308284"/>
<reference evidence="2" key="2">
    <citation type="submission" date="2022-06" db="UniProtKB">
        <authorList>
            <consortium name="EnsemblMetazoa"/>
        </authorList>
    </citation>
    <scope>IDENTIFICATION</scope>
</reference>
<dbReference type="Pfam" id="PF05699">
    <property type="entry name" value="Dimer_Tnp_hAT"/>
    <property type="match status" value="1"/>
</dbReference>
<dbReference type="InterPro" id="IPR052958">
    <property type="entry name" value="IFN-induced_PKR_regulator"/>
</dbReference>
<protein>
    <recommendedName>
        <fullName evidence="1">HAT C-terminal dimerisation domain-containing protein</fullName>
    </recommendedName>
</protein>
<dbReference type="InterPro" id="IPR008906">
    <property type="entry name" value="HATC_C_dom"/>
</dbReference>
<dbReference type="OrthoDB" id="6613328at2759"/>
<evidence type="ECO:0000313" key="3">
    <source>
        <dbReference type="Proteomes" id="UP000007819"/>
    </source>
</evidence>
<dbReference type="EnsemblMetazoa" id="XM_008181396.1">
    <property type="protein sequence ID" value="XP_008179618.1"/>
    <property type="gene ID" value="LOC103308284"/>
</dbReference>
<dbReference type="Proteomes" id="UP000007819">
    <property type="component" value="Chromosome A1"/>
</dbReference>
<dbReference type="InterPro" id="IPR012337">
    <property type="entry name" value="RNaseH-like_sf"/>
</dbReference>
<dbReference type="PANTHER" id="PTHR46289:SF14">
    <property type="entry name" value="DUF4371 DOMAIN-CONTAINING PROTEIN"/>
    <property type="match status" value="1"/>
</dbReference>
<organism evidence="2 3">
    <name type="scientific">Acyrthosiphon pisum</name>
    <name type="common">Pea aphid</name>
    <dbReference type="NCBI Taxonomy" id="7029"/>
    <lineage>
        <taxon>Eukaryota</taxon>
        <taxon>Metazoa</taxon>
        <taxon>Ecdysozoa</taxon>
        <taxon>Arthropoda</taxon>
        <taxon>Hexapoda</taxon>
        <taxon>Insecta</taxon>
        <taxon>Pterygota</taxon>
        <taxon>Neoptera</taxon>
        <taxon>Paraneoptera</taxon>
        <taxon>Hemiptera</taxon>
        <taxon>Sternorrhyncha</taxon>
        <taxon>Aphidomorpha</taxon>
        <taxon>Aphidoidea</taxon>
        <taxon>Aphididae</taxon>
        <taxon>Macrosiphini</taxon>
        <taxon>Acyrthosiphon</taxon>
    </lineage>
</organism>
<keyword evidence="3" id="KW-1185">Reference proteome</keyword>